<dbReference type="CDD" id="cd16936">
    <property type="entry name" value="HATPase_RsbW-like"/>
    <property type="match status" value="1"/>
</dbReference>
<evidence type="ECO:0000259" key="2">
    <source>
        <dbReference type="Pfam" id="PF13581"/>
    </source>
</evidence>
<dbReference type="SUPFAM" id="SSF55874">
    <property type="entry name" value="ATPase domain of HSP90 chaperone/DNA topoisomerase II/histidine kinase"/>
    <property type="match status" value="1"/>
</dbReference>
<reference evidence="3" key="1">
    <citation type="submission" date="2022-03" db="EMBL/GenBank/DDBJ databases">
        <title>Streptomyces 7R015 and 7R016 isolated from Barleria lupulina in Thailand.</title>
        <authorList>
            <person name="Kanchanasin P."/>
            <person name="Phongsopitanun W."/>
            <person name="Tanasupawat S."/>
        </authorList>
    </citation>
    <scope>NUCLEOTIDE SEQUENCE</scope>
    <source>
        <strain evidence="3">7R015</strain>
    </source>
</reference>
<dbReference type="InterPro" id="IPR050267">
    <property type="entry name" value="Anti-sigma-factor_SerPK"/>
</dbReference>
<feature type="domain" description="Histidine kinase/HSP90-like ATPase" evidence="2">
    <location>
        <begin position="44"/>
        <end position="134"/>
    </location>
</feature>
<organism evidence="3 4">
    <name type="scientific">Streptomyces cylindrosporus</name>
    <dbReference type="NCBI Taxonomy" id="2927583"/>
    <lineage>
        <taxon>Bacteria</taxon>
        <taxon>Bacillati</taxon>
        <taxon>Actinomycetota</taxon>
        <taxon>Actinomycetes</taxon>
        <taxon>Kitasatosporales</taxon>
        <taxon>Streptomycetaceae</taxon>
        <taxon>Streptomyces</taxon>
    </lineage>
</organism>
<gene>
    <name evidence="3" type="ORF">MQP27_00555</name>
</gene>
<evidence type="ECO:0000256" key="1">
    <source>
        <dbReference type="ARBA" id="ARBA00022527"/>
    </source>
</evidence>
<sequence length="151" mass="16228">MPTPQPPTLLTPDWSTSYPLTLRSPRLARLHTRRQLTLWNWTGDIDDAVLVTSELVTNAAVHGRLPGHELWLRLAVSDGGVLSVEVSDPSLAFPVARVDSGGREGGRGLLVVRELGAELDWFLRADVGKTVRARLAPASASAPAISPPTVP</sequence>
<dbReference type="Proteomes" id="UP001165269">
    <property type="component" value="Unassembled WGS sequence"/>
</dbReference>
<comment type="caution">
    <text evidence="3">The sequence shown here is derived from an EMBL/GenBank/DDBJ whole genome shotgun (WGS) entry which is preliminary data.</text>
</comment>
<evidence type="ECO:0000313" key="3">
    <source>
        <dbReference type="EMBL" id="MCI3269607.1"/>
    </source>
</evidence>
<dbReference type="InterPro" id="IPR036890">
    <property type="entry name" value="HATPase_C_sf"/>
</dbReference>
<dbReference type="Gene3D" id="3.30.565.10">
    <property type="entry name" value="Histidine kinase-like ATPase, C-terminal domain"/>
    <property type="match status" value="1"/>
</dbReference>
<proteinExistence type="predicted"/>
<keyword evidence="1" id="KW-0808">Transferase</keyword>
<keyword evidence="1" id="KW-0418">Kinase</keyword>
<dbReference type="EMBL" id="JALDAY010000001">
    <property type="protein sequence ID" value="MCI3269607.1"/>
    <property type="molecule type" value="Genomic_DNA"/>
</dbReference>
<dbReference type="PANTHER" id="PTHR35526:SF3">
    <property type="entry name" value="ANTI-SIGMA-F FACTOR RSBW"/>
    <property type="match status" value="1"/>
</dbReference>
<protein>
    <submittedName>
        <fullName evidence="3">ATP-binding protein</fullName>
    </submittedName>
</protein>
<accession>A0ABS9XXB8</accession>
<dbReference type="RefSeq" id="WP_242759026.1">
    <property type="nucleotide sequence ID" value="NZ_JALDAY010000001.1"/>
</dbReference>
<name>A0ABS9XXB8_9ACTN</name>
<dbReference type="Pfam" id="PF13581">
    <property type="entry name" value="HATPase_c_2"/>
    <property type="match status" value="1"/>
</dbReference>
<keyword evidence="1" id="KW-0723">Serine/threonine-protein kinase</keyword>
<dbReference type="InterPro" id="IPR003594">
    <property type="entry name" value="HATPase_dom"/>
</dbReference>
<dbReference type="PANTHER" id="PTHR35526">
    <property type="entry name" value="ANTI-SIGMA-F FACTOR RSBW-RELATED"/>
    <property type="match status" value="1"/>
</dbReference>
<keyword evidence="4" id="KW-1185">Reference proteome</keyword>
<keyword evidence="3" id="KW-0067">ATP-binding</keyword>
<dbReference type="GO" id="GO:0005524">
    <property type="term" value="F:ATP binding"/>
    <property type="evidence" value="ECO:0007669"/>
    <property type="project" value="UniProtKB-KW"/>
</dbReference>
<evidence type="ECO:0000313" key="4">
    <source>
        <dbReference type="Proteomes" id="UP001165269"/>
    </source>
</evidence>
<keyword evidence="3" id="KW-0547">Nucleotide-binding</keyword>